<sequence>MPQFWHMDKRAVAKRLQWARATPRSHKKFPPPSSCSVSPSPLSIHCPNSGHFGSRFSGRMRSATFTGIALSLISFILGLFVNLNRKHFGVRVFLRALADHNLHFLFLVSHDLNKNNLSYYLFYLYSLKSTCIYKFQSVKFSNN</sequence>
<comment type="caution">
    <text evidence="2">The sequence shown here is derived from an EMBL/GenBank/DDBJ whole genome shotgun (WGS) entry which is preliminary data.</text>
</comment>
<evidence type="ECO:0008006" key="4">
    <source>
        <dbReference type="Google" id="ProtNLM"/>
    </source>
</evidence>
<evidence type="ECO:0000313" key="3">
    <source>
        <dbReference type="Proteomes" id="UP000276133"/>
    </source>
</evidence>
<keyword evidence="3" id="KW-1185">Reference proteome</keyword>
<proteinExistence type="predicted"/>
<keyword evidence="1" id="KW-0812">Transmembrane</keyword>
<keyword evidence="1" id="KW-0472">Membrane</keyword>
<evidence type="ECO:0000313" key="2">
    <source>
        <dbReference type="EMBL" id="RNA21848.1"/>
    </source>
</evidence>
<dbReference type="EMBL" id="REGN01003583">
    <property type="protein sequence ID" value="RNA21848.1"/>
    <property type="molecule type" value="Genomic_DNA"/>
</dbReference>
<dbReference type="Proteomes" id="UP000276133">
    <property type="component" value="Unassembled WGS sequence"/>
</dbReference>
<evidence type="ECO:0000256" key="1">
    <source>
        <dbReference type="SAM" id="Phobius"/>
    </source>
</evidence>
<accession>A0A3M7RF14</accession>
<name>A0A3M7RF14_BRAPC</name>
<keyword evidence="1" id="KW-1133">Transmembrane helix</keyword>
<protein>
    <recommendedName>
        <fullName evidence="4">Transmembrane protein</fullName>
    </recommendedName>
</protein>
<organism evidence="2 3">
    <name type="scientific">Brachionus plicatilis</name>
    <name type="common">Marine rotifer</name>
    <name type="synonym">Brachionus muelleri</name>
    <dbReference type="NCBI Taxonomy" id="10195"/>
    <lineage>
        <taxon>Eukaryota</taxon>
        <taxon>Metazoa</taxon>
        <taxon>Spiralia</taxon>
        <taxon>Gnathifera</taxon>
        <taxon>Rotifera</taxon>
        <taxon>Eurotatoria</taxon>
        <taxon>Monogononta</taxon>
        <taxon>Pseudotrocha</taxon>
        <taxon>Ploima</taxon>
        <taxon>Brachionidae</taxon>
        <taxon>Brachionus</taxon>
    </lineage>
</organism>
<gene>
    <name evidence="2" type="ORF">BpHYR1_042417</name>
</gene>
<dbReference type="AlphaFoldDB" id="A0A3M7RF14"/>
<reference evidence="2 3" key="1">
    <citation type="journal article" date="2018" name="Sci. Rep.">
        <title>Genomic signatures of local adaptation to the degree of environmental predictability in rotifers.</title>
        <authorList>
            <person name="Franch-Gras L."/>
            <person name="Hahn C."/>
            <person name="Garcia-Roger E.M."/>
            <person name="Carmona M.J."/>
            <person name="Serra M."/>
            <person name="Gomez A."/>
        </authorList>
    </citation>
    <scope>NUCLEOTIDE SEQUENCE [LARGE SCALE GENOMIC DNA]</scope>
    <source>
        <strain evidence="2">HYR1</strain>
    </source>
</reference>
<feature type="transmembrane region" description="Helical" evidence="1">
    <location>
        <begin position="63"/>
        <end position="83"/>
    </location>
</feature>